<feature type="binding site" evidence="9">
    <location>
        <position position="457"/>
    </location>
    <ligand>
        <name>ATP</name>
        <dbReference type="ChEBI" id="CHEBI:30616"/>
    </ligand>
</feature>
<dbReference type="PANTHER" id="PTHR24353:SF153">
    <property type="entry name" value="CAMP-DEPENDENT PROTEIN KINASE CATALYTIC SUBUNIT 1"/>
    <property type="match status" value="1"/>
</dbReference>
<comment type="catalytic activity">
    <reaction evidence="7">
        <text>L-threonyl-[protein] + ATP = O-phospho-L-threonyl-[protein] + ADP + H(+)</text>
        <dbReference type="Rhea" id="RHEA:46608"/>
        <dbReference type="Rhea" id="RHEA-COMP:11060"/>
        <dbReference type="Rhea" id="RHEA-COMP:11605"/>
        <dbReference type="ChEBI" id="CHEBI:15378"/>
        <dbReference type="ChEBI" id="CHEBI:30013"/>
        <dbReference type="ChEBI" id="CHEBI:30616"/>
        <dbReference type="ChEBI" id="CHEBI:61977"/>
        <dbReference type="ChEBI" id="CHEBI:456216"/>
        <dbReference type="EC" id="2.7.11.11"/>
    </reaction>
</comment>
<sequence>MLLATANVTLSQINHDNLAGKLSEVHQRNQDKSVEHATLLVQVQTRLEETNKLLAVGNTITAKVRDSLKLDWFKSLGIELKNYMRKIIMINMAIYQAVLTIQGDISASTGRAPIQEPFILEDAIGRLSPVHLLFIDSWEAFDSVLNLRFRNLQGHKKVLKKEEKYSTNATCPSCYTVSEGSQEDDVLWLQSTLNSTQNHDLEERKAWSEFEALKASLGELHSDVLLRLNSLARLLRNHGKFSLAEELISTVTARHEEELLASCPGILQLLLSALMSALVDQQKHDAADELWQESVNAFRELTDQDSVDNLTRLFREVYPLQCRCQSVMLQAAVSLLTNLSDKAFTVAGVDMFSFAVSNTMQLDGPRGKSNDCTTPRVTKVAERDTLGNVASNRDSDQELLLGTEGHETFALEPRISQKTRTKYNLSDFEVHRTIGTGTFARVHLVKSKHNERFYAIKVFKKRDVVKLRQVEHTNDERRLLASVRSLFIPRMWGTFQDSNNLYMISNFVEGGELFSLPRMSGRFPNPVAKFYAAEIVLAIRLENILLSRHGHLKLCDFGFAKEVPDITYTLCGTPDYLAPEVISSKGYNKSVDWWSFGILIYEMLCGFTPFWDKVPMKIFENILEGQFTYPRHLHPDAMDLMNLITPDLSTRLGNLVNGPDDIKQHAWFAEVAWERLAAGEIDPPYTPPVQVGAGDASQYDRYLEDIDEPYGQTGQDEYFSSTS</sequence>
<proteinExistence type="predicted"/>
<evidence type="ECO:0000256" key="5">
    <source>
        <dbReference type="ARBA" id="ARBA00022777"/>
    </source>
</evidence>
<keyword evidence="14" id="KW-1185">Reference proteome</keyword>
<keyword evidence="4 9" id="KW-0547">Nucleotide-binding</keyword>
<dbReference type="InterPro" id="IPR017441">
    <property type="entry name" value="Protein_kinase_ATP_BS"/>
</dbReference>
<comment type="catalytic activity">
    <reaction evidence="8">
        <text>L-seryl-[protein] + ATP = O-phospho-L-seryl-[protein] + ADP + H(+)</text>
        <dbReference type="Rhea" id="RHEA:17989"/>
        <dbReference type="Rhea" id="RHEA-COMP:9863"/>
        <dbReference type="Rhea" id="RHEA-COMP:11604"/>
        <dbReference type="ChEBI" id="CHEBI:15378"/>
        <dbReference type="ChEBI" id="CHEBI:29999"/>
        <dbReference type="ChEBI" id="CHEBI:30616"/>
        <dbReference type="ChEBI" id="CHEBI:83421"/>
        <dbReference type="ChEBI" id="CHEBI:456216"/>
        <dbReference type="EC" id="2.7.11.11"/>
    </reaction>
</comment>
<dbReference type="Pfam" id="PF00069">
    <property type="entry name" value="Pkinase"/>
    <property type="match status" value="1"/>
</dbReference>
<dbReference type="Gene3D" id="1.10.510.10">
    <property type="entry name" value="Transferase(Phosphotransferase) domain 1"/>
    <property type="match status" value="1"/>
</dbReference>
<evidence type="ECO:0000259" key="12">
    <source>
        <dbReference type="PROSITE" id="PS51285"/>
    </source>
</evidence>
<protein>
    <recommendedName>
        <fullName evidence="1">cAMP-dependent protein kinase</fullName>
        <ecNumber evidence="1">2.7.11.11</ecNumber>
    </recommendedName>
</protein>
<dbReference type="Pfam" id="PF22893">
    <property type="entry name" value="ULD_2"/>
    <property type="match status" value="1"/>
</dbReference>
<dbReference type="EMBL" id="JBFCZG010000004">
    <property type="protein sequence ID" value="KAL3423854.1"/>
    <property type="molecule type" value="Genomic_DNA"/>
</dbReference>
<evidence type="ECO:0000256" key="1">
    <source>
        <dbReference type="ARBA" id="ARBA00012444"/>
    </source>
</evidence>
<dbReference type="EC" id="2.7.11.11" evidence="1"/>
<name>A0ABR4PKM7_9HELO</name>
<dbReference type="SUPFAM" id="SSF56112">
    <property type="entry name" value="Protein kinase-like (PK-like)"/>
    <property type="match status" value="1"/>
</dbReference>
<evidence type="ECO:0000256" key="8">
    <source>
        <dbReference type="ARBA" id="ARBA00047454"/>
    </source>
</evidence>
<keyword evidence="2" id="KW-0723">Serine/threonine-protein kinase</keyword>
<feature type="compositionally biased region" description="Polar residues" evidence="10">
    <location>
        <begin position="712"/>
        <end position="723"/>
    </location>
</feature>
<dbReference type="InterPro" id="IPR011990">
    <property type="entry name" value="TPR-like_helical_dom_sf"/>
</dbReference>
<keyword evidence="5 13" id="KW-0418">Kinase</keyword>
<evidence type="ECO:0000256" key="4">
    <source>
        <dbReference type="ARBA" id="ARBA00022741"/>
    </source>
</evidence>
<dbReference type="InterPro" id="IPR054464">
    <property type="entry name" value="ULD_fung"/>
</dbReference>
<dbReference type="InterPro" id="IPR000719">
    <property type="entry name" value="Prot_kinase_dom"/>
</dbReference>
<evidence type="ECO:0000256" key="10">
    <source>
        <dbReference type="SAM" id="MobiDB-lite"/>
    </source>
</evidence>
<dbReference type="InterPro" id="IPR011009">
    <property type="entry name" value="Kinase-like_dom_sf"/>
</dbReference>
<dbReference type="GO" id="GO:0016301">
    <property type="term" value="F:kinase activity"/>
    <property type="evidence" value="ECO:0007669"/>
    <property type="project" value="UniProtKB-KW"/>
</dbReference>
<evidence type="ECO:0000313" key="14">
    <source>
        <dbReference type="Proteomes" id="UP001629113"/>
    </source>
</evidence>
<dbReference type="CDD" id="cd05580">
    <property type="entry name" value="STKc_PKA_like"/>
    <property type="match status" value="1"/>
</dbReference>
<keyword evidence="3" id="KW-0808">Transferase</keyword>
<keyword evidence="6 9" id="KW-0067">ATP-binding</keyword>
<evidence type="ECO:0000256" key="7">
    <source>
        <dbReference type="ARBA" id="ARBA00047292"/>
    </source>
</evidence>
<feature type="domain" description="AGC-kinase C-terminal" evidence="12">
    <location>
        <begin position="669"/>
        <end position="723"/>
    </location>
</feature>
<feature type="region of interest" description="Disordered" evidence="10">
    <location>
        <begin position="704"/>
        <end position="723"/>
    </location>
</feature>
<evidence type="ECO:0000256" key="6">
    <source>
        <dbReference type="ARBA" id="ARBA00022840"/>
    </source>
</evidence>
<evidence type="ECO:0000313" key="13">
    <source>
        <dbReference type="EMBL" id="KAL3423854.1"/>
    </source>
</evidence>
<evidence type="ECO:0000256" key="9">
    <source>
        <dbReference type="PROSITE-ProRule" id="PRU10141"/>
    </source>
</evidence>
<dbReference type="Gene3D" id="1.25.40.10">
    <property type="entry name" value="Tetratricopeptide repeat domain"/>
    <property type="match status" value="1"/>
</dbReference>
<gene>
    <name evidence="13" type="ORF">PVAG01_05601</name>
</gene>
<evidence type="ECO:0000259" key="11">
    <source>
        <dbReference type="PROSITE" id="PS50011"/>
    </source>
</evidence>
<accession>A0ABR4PKM7</accession>
<dbReference type="Proteomes" id="UP001629113">
    <property type="component" value="Unassembled WGS sequence"/>
</dbReference>
<dbReference type="PROSITE" id="PS50011">
    <property type="entry name" value="PROTEIN_KINASE_DOM"/>
    <property type="match status" value="1"/>
</dbReference>
<organism evidence="13 14">
    <name type="scientific">Phlyctema vagabunda</name>
    <dbReference type="NCBI Taxonomy" id="108571"/>
    <lineage>
        <taxon>Eukaryota</taxon>
        <taxon>Fungi</taxon>
        <taxon>Dikarya</taxon>
        <taxon>Ascomycota</taxon>
        <taxon>Pezizomycotina</taxon>
        <taxon>Leotiomycetes</taxon>
        <taxon>Helotiales</taxon>
        <taxon>Dermateaceae</taxon>
        <taxon>Phlyctema</taxon>
    </lineage>
</organism>
<dbReference type="PROSITE" id="PS00107">
    <property type="entry name" value="PROTEIN_KINASE_ATP"/>
    <property type="match status" value="1"/>
</dbReference>
<dbReference type="PANTHER" id="PTHR24353">
    <property type="entry name" value="CYCLIC NUCLEOTIDE-DEPENDENT PROTEIN KINASE"/>
    <property type="match status" value="1"/>
</dbReference>
<reference evidence="13 14" key="1">
    <citation type="submission" date="2024-06" db="EMBL/GenBank/DDBJ databases">
        <title>Complete genome of Phlyctema vagabunda strain 19-DSS-EL-015.</title>
        <authorList>
            <person name="Fiorenzani C."/>
        </authorList>
    </citation>
    <scope>NUCLEOTIDE SEQUENCE [LARGE SCALE GENOMIC DNA]</scope>
    <source>
        <strain evidence="13 14">19-DSS-EL-015</strain>
    </source>
</reference>
<feature type="domain" description="Protein kinase" evidence="11">
    <location>
        <begin position="428"/>
        <end position="668"/>
    </location>
</feature>
<evidence type="ECO:0000256" key="3">
    <source>
        <dbReference type="ARBA" id="ARBA00022679"/>
    </source>
</evidence>
<dbReference type="PROSITE" id="PS51285">
    <property type="entry name" value="AGC_KINASE_CTER"/>
    <property type="match status" value="1"/>
</dbReference>
<evidence type="ECO:0000256" key="2">
    <source>
        <dbReference type="ARBA" id="ARBA00022527"/>
    </source>
</evidence>
<dbReference type="Gene3D" id="3.30.200.20">
    <property type="entry name" value="Phosphorylase Kinase, domain 1"/>
    <property type="match status" value="1"/>
</dbReference>
<dbReference type="InterPro" id="IPR000961">
    <property type="entry name" value="AGC-kinase_C"/>
</dbReference>
<comment type="caution">
    <text evidence="13">The sequence shown here is derived from an EMBL/GenBank/DDBJ whole genome shotgun (WGS) entry which is preliminary data.</text>
</comment>